<dbReference type="InterPro" id="IPR013096">
    <property type="entry name" value="Cupin_2"/>
</dbReference>
<dbReference type="KEGG" id="bhl:Bache_0714"/>
<reference evidence="3 4" key="2">
    <citation type="journal article" date="2011" name="Stand. Genomic Sci.">
        <title>Complete genome sequence of Bacteroides helcogenes type strain (P 36-108).</title>
        <authorList>
            <person name="Pati A."/>
            <person name="Gronow S."/>
            <person name="Zeytun A."/>
            <person name="Lapidus A."/>
            <person name="Nolan M."/>
            <person name="Hammon N."/>
            <person name="Deshpande S."/>
            <person name="Cheng J.F."/>
            <person name="Tapia R."/>
            <person name="Han C."/>
            <person name="Goodwin L."/>
            <person name="Pitluck S."/>
            <person name="Liolios K."/>
            <person name="Pagani I."/>
            <person name="Ivanova N."/>
            <person name="Mavromatis K."/>
            <person name="Chen A."/>
            <person name="Palaniappan K."/>
            <person name="Land M."/>
            <person name="Hauser L."/>
            <person name="Chang Y.J."/>
            <person name="Jeffries C.D."/>
            <person name="Detter J.C."/>
            <person name="Brambilla E."/>
            <person name="Rohde M."/>
            <person name="Goker M."/>
            <person name="Woyke T."/>
            <person name="Bristow J."/>
            <person name="Eisen J.A."/>
            <person name="Markowitz V."/>
            <person name="Hugenholtz P."/>
            <person name="Kyrpides N.C."/>
            <person name="Klenk H.P."/>
            <person name="Lucas S."/>
        </authorList>
    </citation>
    <scope>NUCLEOTIDE SEQUENCE [LARGE SCALE GENOMIC DNA]</scope>
    <source>
        <strain evidence="4">ATCC 35417 / DSM 20613 / JCM 6297 / CCUG 15421 / P 36-108</strain>
    </source>
</reference>
<dbReference type="STRING" id="693979.Bache_0714"/>
<dbReference type="Pfam" id="PF07883">
    <property type="entry name" value="Cupin_2"/>
    <property type="match status" value="1"/>
</dbReference>
<reference key="1">
    <citation type="submission" date="2010-11" db="EMBL/GenBank/DDBJ databases">
        <title>The complete genome of Bacteroides helcogenes P 36-108.</title>
        <authorList>
            <consortium name="US DOE Joint Genome Institute (JGI-PGF)"/>
            <person name="Lucas S."/>
            <person name="Copeland A."/>
            <person name="Lapidus A."/>
            <person name="Bruce D."/>
            <person name="Goodwin L."/>
            <person name="Pitluck S."/>
            <person name="Kyrpides N."/>
            <person name="Mavromatis K."/>
            <person name="Ivanova N."/>
            <person name="Zeytun A."/>
            <person name="Brettin T."/>
            <person name="Detter J.C."/>
            <person name="Tapia R."/>
            <person name="Han C."/>
            <person name="Land M."/>
            <person name="Hauser L."/>
            <person name="Markowitz V."/>
            <person name="Cheng J.-F."/>
            <person name="Hugenholtz P."/>
            <person name="Woyke T."/>
            <person name="Wu D."/>
            <person name="Gronow S."/>
            <person name="Wellnitz S."/>
            <person name="Brambilla E."/>
            <person name="Klenk H.-P."/>
            <person name="Eisen J.A."/>
        </authorList>
    </citation>
    <scope>NUCLEOTIDE SEQUENCE</scope>
    <source>
        <strain>P 36-108</strain>
    </source>
</reference>
<name>E6SNE4_BACT6</name>
<keyword evidence="4" id="KW-1185">Reference proteome</keyword>
<dbReference type="Gene3D" id="2.60.120.10">
    <property type="entry name" value="Jelly Rolls"/>
    <property type="match status" value="1"/>
</dbReference>
<evidence type="ECO:0000313" key="4">
    <source>
        <dbReference type="Proteomes" id="UP000008630"/>
    </source>
</evidence>
<accession>E6SNE4</accession>
<evidence type="ECO:0000259" key="2">
    <source>
        <dbReference type="Pfam" id="PF07883"/>
    </source>
</evidence>
<dbReference type="SUPFAM" id="SSF51182">
    <property type="entry name" value="RmlC-like cupins"/>
    <property type="match status" value="1"/>
</dbReference>
<dbReference type="PANTHER" id="PTHR35848:SF6">
    <property type="entry name" value="CUPIN TYPE-2 DOMAIN-CONTAINING PROTEIN"/>
    <property type="match status" value="1"/>
</dbReference>
<dbReference type="AlphaFoldDB" id="E6SNE4"/>
<organism evidence="3 4">
    <name type="scientific">Bacteroides helcogenes (strain ATCC 35417 / DSM 20613 / JCM 6297 / CCUG 15421 / P 36-108)</name>
    <dbReference type="NCBI Taxonomy" id="693979"/>
    <lineage>
        <taxon>Bacteria</taxon>
        <taxon>Pseudomonadati</taxon>
        <taxon>Bacteroidota</taxon>
        <taxon>Bacteroidia</taxon>
        <taxon>Bacteroidales</taxon>
        <taxon>Bacteroidaceae</taxon>
        <taxon>Bacteroides</taxon>
    </lineage>
</organism>
<evidence type="ECO:0000313" key="3">
    <source>
        <dbReference type="EMBL" id="ADV42737.1"/>
    </source>
</evidence>
<sequence length="118" mass="12510">MKNYQKVSVAPEARVELHDSLGLTGAEVSINNLPAGTGVPFIHAHKLNEEIYAVLSGRGTMVIDGETVELQAGDWLRLAPAAKRQLSAAADSAISFICIQVKAGSLEGFTMTDGIVME</sequence>
<dbReference type="InterPro" id="IPR011051">
    <property type="entry name" value="RmlC_Cupin_sf"/>
</dbReference>
<dbReference type="EMBL" id="CP002352">
    <property type="protein sequence ID" value="ADV42737.1"/>
    <property type="molecule type" value="Genomic_DNA"/>
</dbReference>
<keyword evidence="1" id="KW-0479">Metal-binding</keyword>
<dbReference type="InterPro" id="IPR051610">
    <property type="entry name" value="GPI/OXD"/>
</dbReference>
<dbReference type="Proteomes" id="UP000008630">
    <property type="component" value="Chromosome"/>
</dbReference>
<dbReference type="GO" id="GO:0046872">
    <property type="term" value="F:metal ion binding"/>
    <property type="evidence" value="ECO:0007669"/>
    <property type="project" value="UniProtKB-KW"/>
</dbReference>
<gene>
    <name evidence="3" type="ordered locus">Bache_0714</name>
</gene>
<dbReference type="CDD" id="cd06985">
    <property type="entry name" value="cupin_BF4112"/>
    <property type="match status" value="1"/>
</dbReference>
<evidence type="ECO:0000256" key="1">
    <source>
        <dbReference type="ARBA" id="ARBA00022723"/>
    </source>
</evidence>
<proteinExistence type="predicted"/>
<dbReference type="eggNOG" id="COG0662">
    <property type="taxonomic scope" value="Bacteria"/>
</dbReference>
<dbReference type="InterPro" id="IPR014710">
    <property type="entry name" value="RmlC-like_jellyroll"/>
</dbReference>
<dbReference type="PANTHER" id="PTHR35848">
    <property type="entry name" value="OXALATE-BINDING PROTEIN"/>
    <property type="match status" value="1"/>
</dbReference>
<feature type="domain" description="Cupin type-2" evidence="2">
    <location>
        <begin position="33"/>
        <end position="99"/>
    </location>
</feature>
<dbReference type="OrthoDB" id="9804028at2"/>
<protein>
    <submittedName>
        <fullName evidence="3">Cupin 2 conserved barrel domain protein</fullName>
    </submittedName>
</protein>
<dbReference type="PATRIC" id="fig|693979.3.peg.762"/>
<dbReference type="HOGENOM" id="CLU_118568_1_0_10"/>
<dbReference type="RefSeq" id="WP_013546352.1">
    <property type="nucleotide sequence ID" value="NC_014933.1"/>
</dbReference>